<feature type="signal peptide" evidence="1">
    <location>
        <begin position="1"/>
        <end position="15"/>
    </location>
</feature>
<dbReference type="AlphaFoldDB" id="A0A323UR28"/>
<evidence type="ECO:0008006" key="4">
    <source>
        <dbReference type="Google" id="ProtNLM"/>
    </source>
</evidence>
<protein>
    <recommendedName>
        <fullName evidence="4">Secreted protein</fullName>
    </recommendedName>
</protein>
<evidence type="ECO:0000313" key="2">
    <source>
        <dbReference type="EMBL" id="PZA14964.1"/>
    </source>
</evidence>
<proteinExistence type="predicted"/>
<feature type="chain" id="PRO_5016378234" description="Secreted protein" evidence="1">
    <location>
        <begin position="16"/>
        <end position="115"/>
    </location>
</feature>
<evidence type="ECO:0000256" key="1">
    <source>
        <dbReference type="SAM" id="SignalP"/>
    </source>
</evidence>
<comment type="caution">
    <text evidence="2">The sequence shown here is derived from an EMBL/GenBank/DDBJ whole genome shotgun (WGS) entry which is preliminary data.</text>
</comment>
<organism evidence="2 3">
    <name type="scientific">Parazoarcus communis SWub3 = DSM 12120</name>
    <dbReference type="NCBI Taxonomy" id="1121029"/>
    <lineage>
        <taxon>Bacteria</taxon>
        <taxon>Pseudomonadati</taxon>
        <taxon>Pseudomonadota</taxon>
        <taxon>Betaproteobacteria</taxon>
        <taxon>Rhodocyclales</taxon>
        <taxon>Zoogloeaceae</taxon>
        <taxon>Parazoarcus</taxon>
    </lineage>
</organism>
<accession>A0A323UR28</accession>
<dbReference type="EMBL" id="QKOE01000019">
    <property type="protein sequence ID" value="PZA14964.1"/>
    <property type="molecule type" value="Genomic_DNA"/>
</dbReference>
<sequence length="115" mass="12325">MLALAALLAPAVASAGNFAECIIESVPGVRHQQVLHAAIRACHDKYPAGIDSVKWGSGRGFFSKYNSTDECFAAEGRETSMSSAAIQIFQACNRLYGNEPTPDWENGIITPPSPR</sequence>
<evidence type="ECO:0000313" key="3">
    <source>
        <dbReference type="Proteomes" id="UP000248259"/>
    </source>
</evidence>
<keyword evidence="1" id="KW-0732">Signal</keyword>
<name>A0A323UR28_9RHOO</name>
<keyword evidence="3" id="KW-1185">Reference proteome</keyword>
<gene>
    <name evidence="2" type="ORF">DNK49_19160</name>
</gene>
<reference evidence="2 3" key="1">
    <citation type="submission" date="2018-06" db="EMBL/GenBank/DDBJ databases">
        <title>Azoarcus communis strain SWub3 genome.</title>
        <authorList>
            <person name="Zorraquino Salvo V."/>
            <person name="Toubiana D."/>
            <person name="Blumwald E."/>
        </authorList>
    </citation>
    <scope>NUCLEOTIDE SEQUENCE [LARGE SCALE GENOMIC DNA]</scope>
    <source>
        <strain evidence="2 3">SWub3</strain>
    </source>
</reference>
<dbReference type="Proteomes" id="UP000248259">
    <property type="component" value="Unassembled WGS sequence"/>
</dbReference>